<dbReference type="InterPro" id="IPR016047">
    <property type="entry name" value="M23ase_b-sheet_dom"/>
</dbReference>
<evidence type="ECO:0000256" key="2">
    <source>
        <dbReference type="SAM" id="Phobius"/>
    </source>
</evidence>
<name>A0ABY5T0L0_9SPHN</name>
<feature type="domain" description="M23ase beta-sheet core" evidence="3">
    <location>
        <begin position="267"/>
        <end position="361"/>
    </location>
</feature>
<dbReference type="Gene3D" id="2.70.70.10">
    <property type="entry name" value="Glucose Permease (Domain IIA)"/>
    <property type="match status" value="1"/>
</dbReference>
<dbReference type="SUPFAM" id="SSF51261">
    <property type="entry name" value="Duplicated hybrid motif"/>
    <property type="match status" value="1"/>
</dbReference>
<feature type="transmembrane region" description="Helical" evidence="2">
    <location>
        <begin position="43"/>
        <end position="65"/>
    </location>
</feature>
<keyword evidence="2" id="KW-1133">Transmembrane helix</keyword>
<dbReference type="Pfam" id="PF01551">
    <property type="entry name" value="Peptidase_M23"/>
    <property type="match status" value="1"/>
</dbReference>
<keyword evidence="2" id="KW-0812">Transmembrane</keyword>
<proteinExistence type="predicted"/>
<evidence type="ECO:0000313" key="4">
    <source>
        <dbReference type="EMBL" id="UVI40034.1"/>
    </source>
</evidence>
<dbReference type="CDD" id="cd12797">
    <property type="entry name" value="M23_peptidase"/>
    <property type="match status" value="1"/>
</dbReference>
<keyword evidence="5" id="KW-1185">Reference proteome</keyword>
<dbReference type="PANTHER" id="PTHR21666:SF289">
    <property type="entry name" value="L-ALA--D-GLU ENDOPEPTIDASE"/>
    <property type="match status" value="1"/>
</dbReference>
<organism evidence="4 5">
    <name type="scientific">Qipengyuania spongiae</name>
    <dbReference type="NCBI Taxonomy" id="2909673"/>
    <lineage>
        <taxon>Bacteria</taxon>
        <taxon>Pseudomonadati</taxon>
        <taxon>Pseudomonadota</taxon>
        <taxon>Alphaproteobacteria</taxon>
        <taxon>Sphingomonadales</taxon>
        <taxon>Erythrobacteraceae</taxon>
        <taxon>Qipengyuania</taxon>
    </lineage>
</organism>
<keyword evidence="1" id="KW-0732">Signal</keyword>
<reference evidence="4" key="1">
    <citation type="submission" date="2022-02" db="EMBL/GenBank/DDBJ databases">
        <title>Qipengyuania spongiae sp. nov., isolated from marine sponge.</title>
        <authorList>
            <person name="Li Z."/>
            <person name="Zhang M."/>
        </authorList>
    </citation>
    <scope>NUCLEOTIDE SEQUENCE</scope>
    <source>
        <strain evidence="4">PHS-Z21</strain>
    </source>
</reference>
<dbReference type="PANTHER" id="PTHR21666">
    <property type="entry name" value="PEPTIDASE-RELATED"/>
    <property type="match status" value="1"/>
</dbReference>
<dbReference type="Proteomes" id="UP001065265">
    <property type="component" value="Chromosome"/>
</dbReference>
<gene>
    <name evidence="4" type="ORF">L1F33_03500</name>
</gene>
<dbReference type="EMBL" id="CP092471">
    <property type="protein sequence ID" value="UVI40034.1"/>
    <property type="molecule type" value="Genomic_DNA"/>
</dbReference>
<evidence type="ECO:0000259" key="3">
    <source>
        <dbReference type="Pfam" id="PF01551"/>
    </source>
</evidence>
<sequence>MTENTNANGGLIARVRGWFPERELFMRSQGQVRFITLSSRLQMTVAGAAVAALLAWGGSLGALGWQQYEASAERAVLLEREASVAKSEHRLQAYRNDVEAATKDLEERQDFLDAAFSSLPAEVKAAAAEDGNTEEGADEPTAKISKAMPGGAALARIEGRQLAFVKRLTRFAEFRADRAERALRKLGLNPADISRNAERAAMGGPLEPILDGDRVDPHFERLGLSLARMNALEQGLEGVPQVLPASLARMSSGFGFRHDPFTGGGAMHAGLDFSGPVGAPIHAAAKGRVTYVGWRSGYGKTVEIRHANGLTTRYAHMSAFKTRVGDRVAPGEVIGAIGSTGRSTGPHLHFEVRIHDRAVNPRIFLEQAPDVLKEIRSAPERPHN</sequence>
<protein>
    <submittedName>
        <fullName evidence="4">M23 family metallopeptidase</fullName>
    </submittedName>
</protein>
<accession>A0ABY5T0L0</accession>
<dbReference type="InterPro" id="IPR050570">
    <property type="entry name" value="Cell_wall_metabolism_enzyme"/>
</dbReference>
<evidence type="ECO:0000313" key="5">
    <source>
        <dbReference type="Proteomes" id="UP001065265"/>
    </source>
</evidence>
<dbReference type="RefSeq" id="WP_265559948.1">
    <property type="nucleotide sequence ID" value="NZ_CP092471.1"/>
</dbReference>
<evidence type="ECO:0000256" key="1">
    <source>
        <dbReference type="ARBA" id="ARBA00022729"/>
    </source>
</evidence>
<dbReference type="InterPro" id="IPR011055">
    <property type="entry name" value="Dup_hybrid_motif"/>
</dbReference>
<keyword evidence="2" id="KW-0472">Membrane</keyword>